<gene>
    <name evidence="3" type="ORF">QBE54_02100</name>
</gene>
<keyword evidence="3" id="KW-0645">Protease</keyword>
<evidence type="ECO:0000259" key="2">
    <source>
        <dbReference type="Pfam" id="PF01321"/>
    </source>
</evidence>
<accession>A0ABZ2YD64</accession>
<protein>
    <submittedName>
        <fullName evidence="3">Aminopeptidase P family N-terminal domain-containing protein</fullName>
    </submittedName>
</protein>
<dbReference type="InterPro" id="IPR029149">
    <property type="entry name" value="Creatin/AminoP/Spt16_N"/>
</dbReference>
<evidence type="ECO:0000313" key="4">
    <source>
        <dbReference type="Proteomes" id="UP001461341"/>
    </source>
</evidence>
<dbReference type="InterPro" id="IPR050659">
    <property type="entry name" value="Peptidase_M24B"/>
</dbReference>
<proteinExistence type="predicted"/>
<evidence type="ECO:0000313" key="3">
    <source>
        <dbReference type="EMBL" id="WZL76547.1"/>
    </source>
</evidence>
<dbReference type="SUPFAM" id="SSF53092">
    <property type="entry name" value="Creatinase/prolidase N-terminal domain"/>
    <property type="match status" value="1"/>
</dbReference>
<organism evidence="3 4">
    <name type="scientific">Thermatribacter velox</name>
    <dbReference type="NCBI Taxonomy" id="3039681"/>
    <lineage>
        <taxon>Bacteria</taxon>
        <taxon>Pseudomonadati</taxon>
        <taxon>Atribacterota</taxon>
        <taxon>Atribacteria</taxon>
        <taxon>Atribacterales</taxon>
        <taxon>Thermatribacteraceae</taxon>
        <taxon>Thermatribacter</taxon>
    </lineage>
</organism>
<dbReference type="Gene3D" id="3.40.350.10">
    <property type="entry name" value="Creatinase/prolidase N-terminal domain"/>
    <property type="match status" value="1"/>
</dbReference>
<dbReference type="PANTHER" id="PTHR46112">
    <property type="entry name" value="AMINOPEPTIDASE"/>
    <property type="match status" value="1"/>
</dbReference>
<feature type="domain" description="Peptidase M24" evidence="1">
    <location>
        <begin position="159"/>
        <end position="329"/>
    </location>
</feature>
<dbReference type="InterPro" id="IPR036005">
    <property type="entry name" value="Creatinase/aminopeptidase-like"/>
</dbReference>
<dbReference type="RefSeq" id="WP_369018711.1">
    <property type="nucleotide sequence ID" value="NZ_CP121689.1"/>
</dbReference>
<dbReference type="GO" id="GO:0004177">
    <property type="term" value="F:aminopeptidase activity"/>
    <property type="evidence" value="ECO:0007669"/>
    <property type="project" value="UniProtKB-KW"/>
</dbReference>
<dbReference type="Pfam" id="PF00557">
    <property type="entry name" value="Peptidase_M24"/>
    <property type="match status" value="1"/>
</dbReference>
<dbReference type="SUPFAM" id="SSF55920">
    <property type="entry name" value="Creatinase/aminopeptidase"/>
    <property type="match status" value="1"/>
</dbReference>
<reference evidence="3 4" key="1">
    <citation type="submission" date="2023-03" db="EMBL/GenBank/DDBJ databases">
        <title>Novel Species.</title>
        <authorList>
            <person name="Ma S."/>
        </authorList>
    </citation>
    <scope>NUCLEOTIDE SEQUENCE [LARGE SCALE GENOMIC DNA]</scope>
    <source>
        <strain evidence="3 4">B11</strain>
    </source>
</reference>
<keyword evidence="4" id="KW-1185">Reference proteome</keyword>
<feature type="domain" description="Creatinase N-terminal" evidence="2">
    <location>
        <begin position="17"/>
        <end position="121"/>
    </location>
</feature>
<sequence length="373" mass="42574">MNQDGTSSVTLEIQEKLRRLRTVMENRNLQALLLKRHVNFSWLTAGGTNVLCMAQDGGVSSILVTHDKSYVIASNIEVPRMREEEKVTEKGFEIVEYSWYEGDEMKVVQEICGQGRIGCDMPFEGAQNIASEINRCRYQLLEPEKERYLWLGREVSWLLEEVLCSVHPGLLESEIAAGIAFKLWEKRIEPIGFQVAADERAYQFRHPVAFQNPVRKLLLASVMARYAGLVTTVTRMVHFGTPSQEFLKQYRDNVRIECEMIALSKPGNPALLPLKRAVELYEQFGYQGEWKYHHQGGAMGYLPRDYRVDFNCKEIILENQAFCWNPSIAGTKSEDGFIATSSGPLFITYPVRFPVLSVEVSGFSFKRPDLLIL</sequence>
<keyword evidence="3" id="KW-0031">Aminopeptidase</keyword>
<dbReference type="Pfam" id="PF01321">
    <property type="entry name" value="Creatinase_N"/>
    <property type="match status" value="1"/>
</dbReference>
<dbReference type="InterPro" id="IPR000587">
    <property type="entry name" value="Creatinase_N"/>
</dbReference>
<dbReference type="EMBL" id="CP121689">
    <property type="protein sequence ID" value="WZL76547.1"/>
    <property type="molecule type" value="Genomic_DNA"/>
</dbReference>
<keyword evidence="3" id="KW-0378">Hydrolase</keyword>
<dbReference type="PANTHER" id="PTHR46112:SF3">
    <property type="entry name" value="AMINOPEPTIDASE YPDF"/>
    <property type="match status" value="1"/>
</dbReference>
<name>A0ABZ2YD64_9BACT</name>
<dbReference type="Gene3D" id="3.90.230.10">
    <property type="entry name" value="Creatinase/methionine aminopeptidase superfamily"/>
    <property type="match status" value="1"/>
</dbReference>
<dbReference type="InterPro" id="IPR000994">
    <property type="entry name" value="Pept_M24"/>
</dbReference>
<evidence type="ECO:0000259" key="1">
    <source>
        <dbReference type="Pfam" id="PF00557"/>
    </source>
</evidence>
<dbReference type="Proteomes" id="UP001461341">
    <property type="component" value="Chromosome"/>
</dbReference>